<sequence length="321" mass="34554">MNRKTAGLLLMLFALLIFVTGCDKLPGRGNKENATEAGSEKDADENTETVFAVSVTEAVTGQIYNYLNVNGDVVSKTTVDTYPDVAGKVSRILVAVGDTVRKNQVVAEVDPSKPGMNYAASPVKAAITGTITSIPVEVGSMVSQQSPIVRISRMDELQIKTYVAERFISRMKLGQQALVSLDAFPGKTFMAKVVELSPMVDASSRTMDLKLDFVGSTDGVRAGMFAKIKIITEDKEGVVKIPSAAVIERFGEDYVFVIKDESSVERRKVTAGIEIDGKQEILEGLSGGETTVIRGQTLLEDGSLVKVVQKVEPLPVKDSID</sequence>
<feature type="domain" description="Lipoyl-binding" evidence="2">
    <location>
        <begin position="87"/>
        <end position="151"/>
    </location>
</feature>
<dbReference type="Gene3D" id="2.40.30.170">
    <property type="match status" value="1"/>
</dbReference>
<evidence type="ECO:0000256" key="1">
    <source>
        <dbReference type="ARBA" id="ARBA00009477"/>
    </source>
</evidence>
<dbReference type="RefSeq" id="WP_013252661.1">
    <property type="nucleotide sequence ID" value="NC_014364.1"/>
</dbReference>
<evidence type="ECO:0000259" key="2">
    <source>
        <dbReference type="Pfam" id="PF00364"/>
    </source>
</evidence>
<dbReference type="HOGENOM" id="CLU_018816_1_2_12"/>
<dbReference type="NCBIfam" id="TIGR01730">
    <property type="entry name" value="RND_mfp"/>
    <property type="match status" value="1"/>
</dbReference>
<evidence type="ECO:0000313" key="6">
    <source>
        <dbReference type="Proteomes" id="UP000002318"/>
    </source>
</evidence>
<dbReference type="STRING" id="573413.Spirs_0037"/>
<dbReference type="SUPFAM" id="SSF51230">
    <property type="entry name" value="Single hybrid motif"/>
    <property type="match status" value="1"/>
</dbReference>
<accession>E1R6R5</accession>
<gene>
    <name evidence="5" type="ordered locus">Spirs_0037</name>
</gene>
<dbReference type="AlphaFoldDB" id="E1R6R5"/>
<dbReference type="EMBL" id="CP002116">
    <property type="protein sequence ID" value="ADK79197.1"/>
    <property type="molecule type" value="Genomic_DNA"/>
</dbReference>
<dbReference type="InterPro" id="IPR000089">
    <property type="entry name" value="Biotin_lipoyl"/>
</dbReference>
<dbReference type="Proteomes" id="UP000002318">
    <property type="component" value="Chromosome"/>
</dbReference>
<dbReference type="Pfam" id="PF00364">
    <property type="entry name" value="Biotin_lipoyl"/>
    <property type="match status" value="1"/>
</dbReference>
<name>E1R6R5_SEDSS</name>
<dbReference type="PANTHER" id="PTHR30469">
    <property type="entry name" value="MULTIDRUG RESISTANCE PROTEIN MDTA"/>
    <property type="match status" value="1"/>
</dbReference>
<evidence type="ECO:0000313" key="5">
    <source>
        <dbReference type="EMBL" id="ADK79197.1"/>
    </source>
</evidence>
<dbReference type="InterPro" id="IPR058637">
    <property type="entry name" value="YknX-like_C"/>
</dbReference>
<dbReference type="Gene3D" id="2.40.420.20">
    <property type="match status" value="1"/>
</dbReference>
<dbReference type="GO" id="GO:0015562">
    <property type="term" value="F:efflux transmembrane transporter activity"/>
    <property type="evidence" value="ECO:0007669"/>
    <property type="project" value="TreeGrafter"/>
</dbReference>
<dbReference type="Gene3D" id="2.40.50.100">
    <property type="match status" value="1"/>
</dbReference>
<evidence type="ECO:0000259" key="4">
    <source>
        <dbReference type="Pfam" id="PF25989"/>
    </source>
</evidence>
<dbReference type="KEGG" id="ssm:Spirs_0037"/>
<feature type="domain" description="YknX-like C-terminal permuted SH3-like" evidence="4">
    <location>
        <begin position="238"/>
        <end position="307"/>
    </location>
</feature>
<dbReference type="OrthoDB" id="320389at2"/>
<dbReference type="eggNOG" id="COG0845">
    <property type="taxonomic scope" value="Bacteria"/>
</dbReference>
<dbReference type="PROSITE" id="PS51257">
    <property type="entry name" value="PROKAR_LIPOPROTEIN"/>
    <property type="match status" value="1"/>
</dbReference>
<dbReference type="InterPro" id="IPR006143">
    <property type="entry name" value="RND_pump_MFP"/>
</dbReference>
<dbReference type="InterPro" id="IPR011053">
    <property type="entry name" value="Single_hybrid_motif"/>
</dbReference>
<dbReference type="Pfam" id="PF25989">
    <property type="entry name" value="YknX_C"/>
    <property type="match status" value="1"/>
</dbReference>
<dbReference type="InterPro" id="IPR058792">
    <property type="entry name" value="Beta-barrel_RND_2"/>
</dbReference>
<evidence type="ECO:0000259" key="3">
    <source>
        <dbReference type="Pfam" id="PF25954"/>
    </source>
</evidence>
<reference evidence="5 6" key="1">
    <citation type="journal article" date="2010" name="Stand. Genomic Sci.">
        <title>Complete genome sequence of Spirochaeta smaragdinae type strain (SEBR 4228).</title>
        <authorList>
            <person name="Mavromatis K."/>
            <person name="Yasawong M."/>
            <person name="Chertkov O."/>
            <person name="Lapidus A."/>
            <person name="Lucas S."/>
            <person name="Nolan M."/>
            <person name="Del Rio T.G."/>
            <person name="Tice H."/>
            <person name="Cheng J.F."/>
            <person name="Pitluck S."/>
            <person name="Liolios K."/>
            <person name="Ivanova N."/>
            <person name="Tapia R."/>
            <person name="Han C."/>
            <person name="Bruce D."/>
            <person name="Goodwin L."/>
            <person name="Pati A."/>
            <person name="Chen A."/>
            <person name="Palaniappan K."/>
            <person name="Land M."/>
            <person name="Hauser L."/>
            <person name="Chang Y.J."/>
            <person name="Jeffries C.D."/>
            <person name="Detter J.C."/>
            <person name="Rohde M."/>
            <person name="Brambilla E."/>
            <person name="Spring S."/>
            <person name="Goker M."/>
            <person name="Sikorski J."/>
            <person name="Woyke T."/>
            <person name="Bristow J."/>
            <person name="Eisen J.A."/>
            <person name="Markowitz V."/>
            <person name="Hugenholtz P."/>
            <person name="Klenk H.P."/>
            <person name="Kyrpides N.C."/>
        </authorList>
    </citation>
    <scope>NUCLEOTIDE SEQUENCE [LARGE SCALE GENOMIC DNA]</scope>
    <source>
        <strain evidence="6">DSM 11293 / JCM 15392 / SEBR 4228</strain>
    </source>
</reference>
<dbReference type="Pfam" id="PF25954">
    <property type="entry name" value="Beta-barrel_RND_2"/>
    <property type="match status" value="1"/>
</dbReference>
<feature type="domain" description="CusB-like beta-barrel" evidence="3">
    <location>
        <begin position="161"/>
        <end position="232"/>
    </location>
</feature>
<dbReference type="GO" id="GO:1990281">
    <property type="term" value="C:efflux pump complex"/>
    <property type="evidence" value="ECO:0007669"/>
    <property type="project" value="TreeGrafter"/>
</dbReference>
<dbReference type="CDD" id="cd06850">
    <property type="entry name" value="biotinyl_domain"/>
    <property type="match status" value="1"/>
</dbReference>
<organism evidence="5 6">
    <name type="scientific">Sediminispirochaeta smaragdinae (strain DSM 11293 / JCM 15392 / SEBR 4228)</name>
    <name type="common">Spirochaeta smaragdinae</name>
    <dbReference type="NCBI Taxonomy" id="573413"/>
    <lineage>
        <taxon>Bacteria</taxon>
        <taxon>Pseudomonadati</taxon>
        <taxon>Spirochaetota</taxon>
        <taxon>Spirochaetia</taxon>
        <taxon>Spirochaetales</taxon>
        <taxon>Spirochaetaceae</taxon>
        <taxon>Sediminispirochaeta</taxon>
    </lineage>
</organism>
<comment type="similarity">
    <text evidence="1">Belongs to the membrane fusion protein (MFP) (TC 8.A.1) family.</text>
</comment>
<proteinExistence type="inferred from homology"/>
<protein>
    <submittedName>
        <fullName evidence="5">Efflux transporter, RND family, MFP subunit</fullName>
    </submittedName>
</protein>
<keyword evidence="6" id="KW-1185">Reference proteome</keyword>